<sequence length="396" mass="41608">MRRIAVILLVCATGLLTLAAVVAGFLRAEVLDTDHYVDTVAPLAADPAIQTSVADALTRAVMARVDVEQAATELLQRVGDAEDRGPLATAAVRSVPALLAAQSEDLVRDAATTLVRSDGFSALWTAANRQAHRLLVAAVTGVDEGAIQVDTTGVVSISLDQMLDRVVDELDSRGFVLADKVAAAPTEFVVLESDELARAQRVVRLLDRSAIVLAIAAPICAALAILVAGRGSRRRAILAVAASVLVSMVVLAVALLIGRGIYLDHVRTASPDAARAVFDTVVGPLRVRMRVLAVLAVVVGLGAFLVGPSAPATWVRATADRLGERLRRGELGPVSGFLASNRNAVRGVVLIVAAAVLLFWDYPTVLVAVLIAVVTVVVLLALELVARPRRRATNQR</sequence>
<evidence type="ECO:0000256" key="1">
    <source>
        <dbReference type="SAM" id="Phobius"/>
    </source>
</evidence>
<reference evidence="2 3" key="1">
    <citation type="submission" date="2019-03" db="EMBL/GenBank/DDBJ databases">
        <title>Genomic Encyclopedia of Type Strains, Phase IV (KMG-IV): sequencing the most valuable type-strain genomes for metagenomic binning, comparative biology and taxonomic classification.</title>
        <authorList>
            <person name="Goeker M."/>
        </authorList>
    </citation>
    <scope>NUCLEOTIDE SEQUENCE [LARGE SCALE GENOMIC DNA]</scope>
    <source>
        <strain evidence="2 3">DSM 44684</strain>
    </source>
</reference>
<organism evidence="2 3">
    <name type="scientific">Nocardia alba</name>
    <dbReference type="NCBI Taxonomy" id="225051"/>
    <lineage>
        <taxon>Bacteria</taxon>
        <taxon>Bacillati</taxon>
        <taxon>Actinomycetota</taxon>
        <taxon>Actinomycetes</taxon>
        <taxon>Mycobacteriales</taxon>
        <taxon>Nocardiaceae</taxon>
        <taxon>Nocardia</taxon>
    </lineage>
</organism>
<dbReference type="AlphaFoldDB" id="A0A4R1FLS9"/>
<feature type="transmembrane region" description="Helical" evidence="1">
    <location>
        <begin position="366"/>
        <end position="386"/>
    </location>
</feature>
<keyword evidence="1" id="KW-0472">Membrane</keyword>
<evidence type="ECO:0000313" key="2">
    <source>
        <dbReference type="EMBL" id="TCJ94990.1"/>
    </source>
</evidence>
<gene>
    <name evidence="2" type="ORF">DFR71_3903</name>
</gene>
<protein>
    <recommendedName>
        <fullName evidence="4">Integral membrane protein</fullName>
    </recommendedName>
</protein>
<feature type="transmembrane region" description="Helical" evidence="1">
    <location>
        <begin position="236"/>
        <end position="257"/>
    </location>
</feature>
<feature type="transmembrane region" description="Helical" evidence="1">
    <location>
        <begin position="210"/>
        <end position="229"/>
    </location>
</feature>
<dbReference type="OrthoDB" id="4350291at2"/>
<evidence type="ECO:0008006" key="4">
    <source>
        <dbReference type="Google" id="ProtNLM"/>
    </source>
</evidence>
<feature type="transmembrane region" description="Helical" evidence="1">
    <location>
        <begin position="291"/>
        <end position="315"/>
    </location>
</feature>
<dbReference type="STRING" id="1210063.GCA_001612665_03561"/>
<comment type="caution">
    <text evidence="2">The sequence shown here is derived from an EMBL/GenBank/DDBJ whole genome shotgun (WGS) entry which is preliminary data.</text>
</comment>
<keyword evidence="3" id="KW-1185">Reference proteome</keyword>
<evidence type="ECO:0000313" key="3">
    <source>
        <dbReference type="Proteomes" id="UP000294856"/>
    </source>
</evidence>
<dbReference type="Proteomes" id="UP000294856">
    <property type="component" value="Unassembled WGS sequence"/>
</dbReference>
<accession>A0A4R1FLS9</accession>
<proteinExistence type="predicted"/>
<dbReference type="EMBL" id="SMFR01000003">
    <property type="protein sequence ID" value="TCJ94990.1"/>
    <property type="molecule type" value="Genomic_DNA"/>
</dbReference>
<keyword evidence="1" id="KW-1133">Transmembrane helix</keyword>
<name>A0A4R1FLS9_9NOCA</name>
<keyword evidence="1" id="KW-0812">Transmembrane</keyword>
<dbReference type="RefSeq" id="WP_132369985.1">
    <property type="nucleotide sequence ID" value="NZ_SMFR01000003.1"/>
</dbReference>